<dbReference type="PROSITE" id="PS50968">
    <property type="entry name" value="BIOTINYL_LIPOYL"/>
    <property type="match status" value="1"/>
</dbReference>
<reference evidence="6" key="1">
    <citation type="submission" date="2021-01" db="EMBL/GenBank/DDBJ databases">
        <authorList>
            <person name="Corre E."/>
            <person name="Pelletier E."/>
            <person name="Niang G."/>
            <person name="Scheremetjew M."/>
            <person name="Finn R."/>
            <person name="Kale V."/>
            <person name="Holt S."/>
            <person name="Cochrane G."/>
            <person name="Meng A."/>
            <person name="Brown T."/>
            <person name="Cohen L."/>
        </authorList>
    </citation>
    <scope>NUCLEOTIDE SEQUENCE</scope>
    <source>
        <strain evidence="6">CCMP722</strain>
    </source>
</reference>
<keyword evidence="2" id="KW-0450">Lipoyl</keyword>
<keyword evidence="3" id="KW-0809">Transit peptide</keyword>
<feature type="region of interest" description="Disordered" evidence="4">
    <location>
        <begin position="244"/>
        <end position="281"/>
    </location>
</feature>
<dbReference type="GO" id="GO:0006099">
    <property type="term" value="P:tricarboxylic acid cycle"/>
    <property type="evidence" value="ECO:0007669"/>
    <property type="project" value="TreeGrafter"/>
</dbReference>
<dbReference type="EMBL" id="HBFA01020136">
    <property type="protein sequence ID" value="CAD8670123.1"/>
    <property type="molecule type" value="Transcribed_RNA"/>
</dbReference>
<dbReference type="InterPro" id="IPR000089">
    <property type="entry name" value="Biotin_lipoyl"/>
</dbReference>
<dbReference type="PANTHER" id="PTHR43416:SF5">
    <property type="entry name" value="DIHYDROLIPOYLLYSINE-RESIDUE SUCCINYLTRANSFERASE COMPONENT OF 2-OXOGLUTARATE DEHYDROGENASE COMPLEX, MITOCHONDRIAL"/>
    <property type="match status" value="1"/>
</dbReference>
<dbReference type="InterPro" id="IPR050537">
    <property type="entry name" value="2-oxoacid_dehydrogenase"/>
</dbReference>
<accession>A0A7S0WK54</accession>
<dbReference type="SUPFAM" id="SSF51230">
    <property type="entry name" value="Single hybrid motif"/>
    <property type="match status" value="1"/>
</dbReference>
<feature type="compositionally biased region" description="Low complexity" evidence="4">
    <location>
        <begin position="186"/>
        <end position="199"/>
    </location>
</feature>
<feature type="domain" description="Lipoyl-binding" evidence="5">
    <location>
        <begin position="81"/>
        <end position="156"/>
    </location>
</feature>
<dbReference type="GO" id="GO:0004149">
    <property type="term" value="F:dihydrolipoyllysine-residue succinyltransferase activity"/>
    <property type="evidence" value="ECO:0007669"/>
    <property type="project" value="TreeGrafter"/>
</dbReference>
<dbReference type="InterPro" id="IPR003016">
    <property type="entry name" value="2-oxoA_DH_lipoyl-BS"/>
</dbReference>
<evidence type="ECO:0000256" key="2">
    <source>
        <dbReference type="ARBA" id="ARBA00022823"/>
    </source>
</evidence>
<evidence type="ECO:0000259" key="5">
    <source>
        <dbReference type="PROSITE" id="PS50968"/>
    </source>
</evidence>
<evidence type="ECO:0000313" key="6">
    <source>
        <dbReference type="EMBL" id="CAD8670123.1"/>
    </source>
</evidence>
<proteinExistence type="inferred from homology"/>
<evidence type="ECO:0000256" key="4">
    <source>
        <dbReference type="SAM" id="MobiDB-lite"/>
    </source>
</evidence>
<feature type="region of interest" description="Disordered" evidence="4">
    <location>
        <begin position="165"/>
        <end position="221"/>
    </location>
</feature>
<name>A0A7S0WK54_9CHLO</name>
<organism evidence="6">
    <name type="scientific">Pyramimonas obovata</name>
    <dbReference type="NCBI Taxonomy" id="1411642"/>
    <lineage>
        <taxon>Eukaryota</taxon>
        <taxon>Viridiplantae</taxon>
        <taxon>Chlorophyta</taxon>
        <taxon>Pyramimonadophyceae</taxon>
        <taxon>Pyramimonadales</taxon>
        <taxon>Pyramimonadaceae</taxon>
        <taxon>Pyramimonas</taxon>
        <taxon>Pyramimonas incertae sedis</taxon>
    </lineage>
</organism>
<comment type="similarity">
    <text evidence="1">Belongs to the 2-oxoacid dehydrogenase family.</text>
</comment>
<evidence type="ECO:0000256" key="1">
    <source>
        <dbReference type="ARBA" id="ARBA00007317"/>
    </source>
</evidence>
<protein>
    <recommendedName>
        <fullName evidence="5">Lipoyl-binding domain-containing protein</fullName>
    </recommendedName>
</protein>
<evidence type="ECO:0000256" key="3">
    <source>
        <dbReference type="ARBA" id="ARBA00022946"/>
    </source>
</evidence>
<dbReference type="AlphaFoldDB" id="A0A7S0WK54"/>
<dbReference type="Gene3D" id="2.40.50.100">
    <property type="match status" value="1"/>
</dbReference>
<dbReference type="CDD" id="cd06849">
    <property type="entry name" value="lipoyl_domain"/>
    <property type="match status" value="1"/>
</dbReference>
<gene>
    <name evidence="6" type="ORF">POBO1169_LOCUS10307</name>
</gene>
<dbReference type="InterPro" id="IPR011053">
    <property type="entry name" value="Single_hybrid_motif"/>
</dbReference>
<sequence>MSSRLRNLARLAATVGGLGRASRNHPRNVDLMLVRCLSTSLGNATSAAYDGRCSWRVQNSCKFPARTSMYVVRGFASAAGELVVQIQHMGESITEGEIAVVLVKEGDAVSTDEVIAQIETDKVTLDVRAPTAGLVQAVKVAAGDTVVEGQAVVVLNVGEEAAAAAASEAASHPTPLMQPAEPETPPATTAPSAAPAAASTPPPPHAAPSRTPMIRFPPRRLPDGTRIADLPAAEAQAATARLAGQGAQGAPGGAASANAGGPIYRPAGGAHGDPPRKPLSEKEIAAIELGGAEPYELPPKKRTK</sequence>
<dbReference type="PROSITE" id="PS00189">
    <property type="entry name" value="LIPOYL"/>
    <property type="match status" value="1"/>
</dbReference>
<dbReference type="Pfam" id="PF00364">
    <property type="entry name" value="Biotin_lipoyl"/>
    <property type="match status" value="1"/>
</dbReference>
<dbReference type="PANTHER" id="PTHR43416">
    <property type="entry name" value="DIHYDROLIPOYLLYSINE-RESIDUE SUCCINYLTRANSFERASE COMPONENT OF 2-OXOGLUTARATE DEHYDROGENASE COMPLEX, MITOCHONDRIAL-RELATED"/>
    <property type="match status" value="1"/>
</dbReference>